<sequence>MALSIKGFIALFTSTVISRLATELTFTVNPVDLTESTPAEMGAITLLERLNSDSIKHTRTHQLELEATDDGNAHTASYTFGQQVNNNPECDPSFSTEAGKLMLVRKQ</sequence>
<keyword evidence="2" id="KW-1185">Reference proteome</keyword>
<gene>
    <name evidence="1" type="ORF">K3G42_024519</name>
</gene>
<dbReference type="EMBL" id="CM037619">
    <property type="protein sequence ID" value="KAH8007607.1"/>
    <property type="molecule type" value="Genomic_DNA"/>
</dbReference>
<accession>A0ACB8FQP8</accession>
<reference evidence="1" key="1">
    <citation type="submission" date="2021-08" db="EMBL/GenBank/DDBJ databases">
        <title>The first chromosome-level gecko genome reveals the dynamic sex chromosomes of Neotropical dwarf geckos (Sphaerodactylidae: Sphaerodactylus).</title>
        <authorList>
            <person name="Pinto B.J."/>
            <person name="Keating S.E."/>
            <person name="Gamble T."/>
        </authorList>
    </citation>
    <scope>NUCLEOTIDE SEQUENCE</scope>
    <source>
        <strain evidence="1">TG3544</strain>
    </source>
</reference>
<proteinExistence type="predicted"/>
<protein>
    <submittedName>
        <fullName evidence="1">Uncharacterized protein</fullName>
    </submittedName>
</protein>
<comment type="caution">
    <text evidence="1">The sequence shown here is derived from an EMBL/GenBank/DDBJ whole genome shotgun (WGS) entry which is preliminary data.</text>
</comment>
<dbReference type="Proteomes" id="UP000827872">
    <property type="component" value="Linkage Group LG06"/>
</dbReference>
<name>A0ACB8FQP8_9SAUR</name>
<evidence type="ECO:0000313" key="2">
    <source>
        <dbReference type="Proteomes" id="UP000827872"/>
    </source>
</evidence>
<organism evidence="1 2">
    <name type="scientific">Sphaerodactylus townsendi</name>
    <dbReference type="NCBI Taxonomy" id="933632"/>
    <lineage>
        <taxon>Eukaryota</taxon>
        <taxon>Metazoa</taxon>
        <taxon>Chordata</taxon>
        <taxon>Craniata</taxon>
        <taxon>Vertebrata</taxon>
        <taxon>Euteleostomi</taxon>
        <taxon>Lepidosauria</taxon>
        <taxon>Squamata</taxon>
        <taxon>Bifurcata</taxon>
        <taxon>Gekkota</taxon>
        <taxon>Sphaerodactylidae</taxon>
        <taxon>Sphaerodactylus</taxon>
    </lineage>
</organism>
<evidence type="ECO:0000313" key="1">
    <source>
        <dbReference type="EMBL" id="KAH8007607.1"/>
    </source>
</evidence>